<evidence type="ECO:0000256" key="2">
    <source>
        <dbReference type="ARBA" id="ARBA00022827"/>
    </source>
</evidence>
<evidence type="ECO:0000256" key="1">
    <source>
        <dbReference type="ARBA" id="ARBA00022630"/>
    </source>
</evidence>
<dbReference type="PANTHER" id="PTHR46972">
    <property type="entry name" value="MONOOXYGENASE ASQM-RELATED"/>
    <property type="match status" value="1"/>
</dbReference>
<keyword evidence="4" id="KW-0503">Monooxygenase</keyword>
<keyword evidence="1" id="KW-0285">Flavoprotein</keyword>
<dbReference type="GO" id="GO:0071949">
    <property type="term" value="F:FAD binding"/>
    <property type="evidence" value="ECO:0007669"/>
    <property type="project" value="InterPro"/>
</dbReference>
<dbReference type="SUPFAM" id="SSF51905">
    <property type="entry name" value="FAD/NAD(P)-binding domain"/>
    <property type="match status" value="1"/>
</dbReference>
<dbReference type="PRINTS" id="PR00420">
    <property type="entry name" value="RNGMNOXGNASE"/>
</dbReference>
<dbReference type="Gene3D" id="3.50.50.60">
    <property type="entry name" value="FAD/NAD(P)-binding domain"/>
    <property type="match status" value="1"/>
</dbReference>
<keyword evidence="7" id="KW-1185">Reference proteome</keyword>
<evidence type="ECO:0000256" key="3">
    <source>
        <dbReference type="ARBA" id="ARBA00023002"/>
    </source>
</evidence>
<evidence type="ECO:0000313" key="7">
    <source>
        <dbReference type="Proteomes" id="UP000799439"/>
    </source>
</evidence>
<evidence type="ECO:0000256" key="4">
    <source>
        <dbReference type="ARBA" id="ARBA00023033"/>
    </source>
</evidence>
<feature type="domain" description="FAD-binding" evidence="5">
    <location>
        <begin position="5"/>
        <end position="334"/>
    </location>
</feature>
<dbReference type="GO" id="GO:0004497">
    <property type="term" value="F:monooxygenase activity"/>
    <property type="evidence" value="ECO:0007669"/>
    <property type="project" value="UniProtKB-KW"/>
</dbReference>
<comment type="caution">
    <text evidence="6">The sequence shown here is derived from an EMBL/GenBank/DDBJ whole genome shotgun (WGS) entry which is preliminary data.</text>
</comment>
<dbReference type="OrthoDB" id="655030at2759"/>
<sequence>MSQPKIAIIGAGPAGCTLALILHKAGIPVIIFEGEASANSRHQGGTLDLHDGTGLNAIKRAGLYDEFTKLARYDGESFKVANKYLRLFLNMPGATEGSSRGRPEIDRAQLRELLVNALPPDTIQWNHRLRRVDDTDPTNITLHFDNGITSAGHDLLVGADGAWSKVRPLLTPVRPFYSGVNFVRYTITSASSRHPALHKLVNRGSLFAFSDGKGITAQQMSNGTLTVSTVRSVPETYAEQHPEHRTSVTESKRLSLADFADWDEQLLSLIREADETEAPWTANVYTLPAGLRWPHRAGVTLIGDAAHVMVPFAGEGVNVSMADSVNLADAIIASSQSSSKFNEVLSAKVRAYEEEMFVRAGRVNATSFEMMQCSFFDTGAPDESIVKYVSRAVEDGLPWGLVGVAQVAAKAYFSWLSWWYPGRGRIGKVE</sequence>
<protein>
    <submittedName>
        <fullName evidence="6">FAD/NAD(P)-binding domain-containing protein</fullName>
    </submittedName>
</protein>
<reference evidence="6" key="1">
    <citation type="journal article" date="2020" name="Stud. Mycol.">
        <title>101 Dothideomycetes genomes: a test case for predicting lifestyles and emergence of pathogens.</title>
        <authorList>
            <person name="Haridas S."/>
            <person name="Albert R."/>
            <person name="Binder M."/>
            <person name="Bloem J."/>
            <person name="Labutti K."/>
            <person name="Salamov A."/>
            <person name="Andreopoulos B."/>
            <person name="Baker S."/>
            <person name="Barry K."/>
            <person name="Bills G."/>
            <person name="Bluhm B."/>
            <person name="Cannon C."/>
            <person name="Castanera R."/>
            <person name="Culley D."/>
            <person name="Daum C."/>
            <person name="Ezra D."/>
            <person name="Gonzalez J."/>
            <person name="Henrissat B."/>
            <person name="Kuo A."/>
            <person name="Liang C."/>
            <person name="Lipzen A."/>
            <person name="Lutzoni F."/>
            <person name="Magnuson J."/>
            <person name="Mondo S."/>
            <person name="Nolan M."/>
            <person name="Ohm R."/>
            <person name="Pangilinan J."/>
            <person name="Park H.-J."/>
            <person name="Ramirez L."/>
            <person name="Alfaro M."/>
            <person name="Sun H."/>
            <person name="Tritt A."/>
            <person name="Yoshinaga Y."/>
            <person name="Zwiers L.-H."/>
            <person name="Turgeon B."/>
            <person name="Goodwin S."/>
            <person name="Spatafora J."/>
            <person name="Crous P."/>
            <person name="Grigoriev I."/>
        </authorList>
    </citation>
    <scope>NUCLEOTIDE SEQUENCE</scope>
    <source>
        <strain evidence="6">CBS 260.36</strain>
    </source>
</reference>
<dbReference type="InterPro" id="IPR002938">
    <property type="entry name" value="FAD-bd"/>
</dbReference>
<dbReference type="InterPro" id="IPR036188">
    <property type="entry name" value="FAD/NAD-bd_sf"/>
</dbReference>
<organism evidence="6 7">
    <name type="scientific">Myriangium duriaei CBS 260.36</name>
    <dbReference type="NCBI Taxonomy" id="1168546"/>
    <lineage>
        <taxon>Eukaryota</taxon>
        <taxon>Fungi</taxon>
        <taxon>Dikarya</taxon>
        <taxon>Ascomycota</taxon>
        <taxon>Pezizomycotina</taxon>
        <taxon>Dothideomycetes</taxon>
        <taxon>Dothideomycetidae</taxon>
        <taxon>Myriangiales</taxon>
        <taxon>Myriangiaceae</taxon>
        <taxon>Myriangium</taxon>
    </lineage>
</organism>
<dbReference type="AlphaFoldDB" id="A0A9P4IVM7"/>
<keyword evidence="2" id="KW-0274">FAD</keyword>
<evidence type="ECO:0000313" key="6">
    <source>
        <dbReference type="EMBL" id="KAF2148697.1"/>
    </source>
</evidence>
<dbReference type="Proteomes" id="UP000799439">
    <property type="component" value="Unassembled WGS sequence"/>
</dbReference>
<keyword evidence="3" id="KW-0560">Oxidoreductase</keyword>
<dbReference type="Pfam" id="PF01494">
    <property type="entry name" value="FAD_binding_3"/>
    <property type="match status" value="1"/>
</dbReference>
<proteinExistence type="predicted"/>
<accession>A0A9P4IVM7</accession>
<dbReference type="PANTHER" id="PTHR46972:SF1">
    <property type="entry name" value="FAD DEPENDENT OXIDOREDUCTASE DOMAIN-CONTAINING PROTEIN"/>
    <property type="match status" value="1"/>
</dbReference>
<gene>
    <name evidence="6" type="ORF">K461DRAFT_261442</name>
</gene>
<name>A0A9P4IVM7_9PEZI</name>
<evidence type="ECO:0000259" key="5">
    <source>
        <dbReference type="Pfam" id="PF01494"/>
    </source>
</evidence>
<dbReference type="EMBL" id="ML996092">
    <property type="protein sequence ID" value="KAF2148697.1"/>
    <property type="molecule type" value="Genomic_DNA"/>
</dbReference>